<dbReference type="InterPro" id="IPR002048">
    <property type="entry name" value="EF_hand_dom"/>
</dbReference>
<gene>
    <name evidence="4" type="primary">Contig2456.g2640</name>
    <name evidence="4" type="ORF">STYLEM_6136</name>
</gene>
<keyword evidence="2" id="KW-0175">Coiled coil</keyword>
<organism evidence="4 5">
    <name type="scientific">Stylonychia lemnae</name>
    <name type="common">Ciliate</name>
    <dbReference type="NCBI Taxonomy" id="5949"/>
    <lineage>
        <taxon>Eukaryota</taxon>
        <taxon>Sar</taxon>
        <taxon>Alveolata</taxon>
        <taxon>Ciliophora</taxon>
        <taxon>Intramacronucleata</taxon>
        <taxon>Spirotrichea</taxon>
        <taxon>Stichotrichia</taxon>
        <taxon>Sporadotrichida</taxon>
        <taxon>Oxytrichidae</taxon>
        <taxon>Stylonychinae</taxon>
        <taxon>Stylonychia</taxon>
    </lineage>
</organism>
<keyword evidence="1" id="KW-0106">Calcium</keyword>
<evidence type="ECO:0000313" key="4">
    <source>
        <dbReference type="EMBL" id="CDW77166.1"/>
    </source>
</evidence>
<dbReference type="PROSITE" id="PS50222">
    <property type="entry name" value="EF_HAND_2"/>
    <property type="match status" value="1"/>
</dbReference>
<feature type="domain" description="EF-hand" evidence="3">
    <location>
        <begin position="265"/>
        <end position="300"/>
    </location>
</feature>
<dbReference type="PROSITE" id="PS00018">
    <property type="entry name" value="EF_HAND_1"/>
    <property type="match status" value="1"/>
</dbReference>
<evidence type="ECO:0000259" key="3">
    <source>
        <dbReference type="PROSITE" id="PS50222"/>
    </source>
</evidence>
<sequence>MFYESNANQAGLDRDKEFEDKCANNSLDIIKGTKGTFRLYTQEGIICLATAGAGFKWEYQQQSQFWILTQINNTLFGKKVYKCVNVWWFAPRWIVEKIPPGVYHVYIRQGNSNVDPMCQFSHYKGVGFEEQFIDVSLQKCQIPFRQNQNRLINTYAATLDLSQAEGLTDIEIQLFRKDIQVYNYLVEGSILVPVESLEQPPNFYLKLKADVDLIDMDWNLKVKDIKIVSPIIQQGNNEETDPDRQGTTKLDDIYAQESDQYLVERLKSTYTQIWDKYDINRNGYLDKSEFRSCLIYLFETIKYPIDDYKIDQYFKKSDTYQSGQLTKQQIHWLLEQIVAIQVKQEEQKKKQEKIQKQEEELQAQNDNAKKLQEEFENGKIAIQGTLIVKSKGKSLPDNEHAVENLIKSEGKWRIEECDQAIIILNFEEEIEFMVIGIKSADDCPKMDPEMIEISIQKGDSYEVVASKDNLQFDERFQNRLFKPNELGLKTKSIKIDLQSVSNEGLQLSEILLFNKAT</sequence>
<dbReference type="Gene3D" id="1.10.238.10">
    <property type="entry name" value="EF-hand"/>
    <property type="match status" value="1"/>
</dbReference>
<dbReference type="InterPro" id="IPR011992">
    <property type="entry name" value="EF-hand-dom_pair"/>
</dbReference>
<evidence type="ECO:0000256" key="2">
    <source>
        <dbReference type="SAM" id="Coils"/>
    </source>
</evidence>
<dbReference type="SUPFAM" id="SSF47473">
    <property type="entry name" value="EF-hand"/>
    <property type="match status" value="1"/>
</dbReference>
<dbReference type="InterPro" id="IPR018247">
    <property type="entry name" value="EF_Hand_1_Ca_BS"/>
</dbReference>
<dbReference type="Proteomes" id="UP000039865">
    <property type="component" value="Unassembled WGS sequence"/>
</dbReference>
<proteinExistence type="predicted"/>
<keyword evidence="5" id="KW-1185">Reference proteome</keyword>
<evidence type="ECO:0000256" key="1">
    <source>
        <dbReference type="ARBA" id="ARBA00022837"/>
    </source>
</evidence>
<dbReference type="AlphaFoldDB" id="A0A078A8P6"/>
<accession>A0A078A8P6</accession>
<name>A0A078A8P6_STYLE</name>
<evidence type="ECO:0000313" key="5">
    <source>
        <dbReference type="Proteomes" id="UP000039865"/>
    </source>
</evidence>
<protein>
    <recommendedName>
        <fullName evidence="3">EF-hand domain-containing protein</fullName>
    </recommendedName>
</protein>
<dbReference type="InParanoid" id="A0A078A8P6"/>
<dbReference type="GO" id="GO:0005509">
    <property type="term" value="F:calcium ion binding"/>
    <property type="evidence" value="ECO:0007669"/>
    <property type="project" value="InterPro"/>
</dbReference>
<reference evidence="4 5" key="1">
    <citation type="submission" date="2014-06" db="EMBL/GenBank/DDBJ databases">
        <authorList>
            <person name="Swart Estienne"/>
        </authorList>
    </citation>
    <scope>NUCLEOTIDE SEQUENCE [LARGE SCALE GENOMIC DNA]</scope>
    <source>
        <strain evidence="4 5">130c</strain>
    </source>
</reference>
<dbReference type="EMBL" id="CCKQ01005891">
    <property type="protein sequence ID" value="CDW77166.1"/>
    <property type="molecule type" value="Genomic_DNA"/>
</dbReference>
<feature type="coiled-coil region" evidence="2">
    <location>
        <begin position="340"/>
        <end position="381"/>
    </location>
</feature>